<dbReference type="Proteomes" id="UP000198793">
    <property type="component" value="Unassembled WGS sequence"/>
</dbReference>
<dbReference type="InterPro" id="IPR029058">
    <property type="entry name" value="AB_hydrolase_fold"/>
</dbReference>
<dbReference type="Pfam" id="PF07519">
    <property type="entry name" value="Tannase"/>
    <property type="match status" value="1"/>
</dbReference>
<sequence length="539" mass="56511">MNSAKIVFATAMLLASSGSGAMAAALDAGACAALDGRTIAPGDISLETGGAEVRGAEWTTPAGTNPFCKVSGTTMPVDPKAPPIGWQVNLPATWNGRLLQYGGGGYNGILPETTEPAIHGPLDGPVPLAQGYVTFGSDSGHTAQNTNDASFAVNDEALANYASLHIKKTLDVAAALAKAAYGEAPRAVYFAGGSTGGREALTAALRWPEAYDGVISYYPTANFVGLRLWGAALNRAIYDDASAGWIAPDLVKAIAAYATEHCDGLDGAKDGLVSNVKTCRTRSQAVVDHFACKDGQAAGACLTPVQIERTIKVYHDGYTLPYQLANGFDRYPGYNSLEGVVMNLGTQAAYAEPVVSGPNAHHAARAYEFFQHFIARDEKLDYRSFNIADPGPYRERLLEISELADANDPDLSAFEAAGGKIILVQGTEDPSVTPLGTAAYFGKVKEAMGADRVASFMRFYMLPGLAHGKGSFSPAWDSLAALDNWVTNGVAPAGYVATDTTGSATRGRTLPVCEYPSWPRYAGSGDVRDASSFTCALGD</sequence>
<proteinExistence type="inferred from homology"/>
<dbReference type="SUPFAM" id="SSF53474">
    <property type="entry name" value="alpha/beta-Hydrolases"/>
    <property type="match status" value="1"/>
</dbReference>
<keyword evidence="2" id="KW-0719">Serine esterase</keyword>
<keyword evidence="5" id="KW-0378">Hydrolase</keyword>
<evidence type="ECO:0000256" key="6">
    <source>
        <dbReference type="ARBA" id="ARBA00022837"/>
    </source>
</evidence>
<reference evidence="9 10" key="1">
    <citation type="submission" date="2016-10" db="EMBL/GenBank/DDBJ databases">
        <authorList>
            <person name="de Groot N.N."/>
        </authorList>
    </citation>
    <scope>NUCLEOTIDE SEQUENCE [LARGE SCALE GENOMIC DNA]</scope>
    <source>
        <strain evidence="10">L7-484,KACC 16230,DSM 25025</strain>
    </source>
</reference>
<keyword evidence="10" id="KW-1185">Reference proteome</keyword>
<dbReference type="RefSeq" id="WP_210184139.1">
    <property type="nucleotide sequence ID" value="NZ_FNIT01000001.1"/>
</dbReference>
<evidence type="ECO:0000256" key="4">
    <source>
        <dbReference type="ARBA" id="ARBA00022729"/>
    </source>
</evidence>
<keyword evidence="3" id="KW-0479">Metal-binding</keyword>
<feature type="chain" id="PRO_5011569528" evidence="8">
    <location>
        <begin position="24"/>
        <end position="539"/>
    </location>
</feature>
<evidence type="ECO:0000313" key="9">
    <source>
        <dbReference type="EMBL" id="SDN70151.1"/>
    </source>
</evidence>
<feature type="signal peptide" evidence="8">
    <location>
        <begin position="1"/>
        <end position="23"/>
    </location>
</feature>
<dbReference type="PANTHER" id="PTHR33938:SF15">
    <property type="entry name" value="FERULOYL ESTERASE B-RELATED"/>
    <property type="match status" value="1"/>
</dbReference>
<protein>
    <submittedName>
        <fullName evidence="9">Feruloyl esterase</fullName>
    </submittedName>
</protein>
<name>A0A1H0DJG2_9HYPH</name>
<keyword evidence="6" id="KW-0106">Calcium</keyword>
<evidence type="ECO:0000256" key="2">
    <source>
        <dbReference type="ARBA" id="ARBA00022487"/>
    </source>
</evidence>
<evidence type="ECO:0000256" key="5">
    <source>
        <dbReference type="ARBA" id="ARBA00022801"/>
    </source>
</evidence>
<evidence type="ECO:0000256" key="3">
    <source>
        <dbReference type="ARBA" id="ARBA00022723"/>
    </source>
</evidence>
<dbReference type="GO" id="GO:0046872">
    <property type="term" value="F:metal ion binding"/>
    <property type="evidence" value="ECO:0007669"/>
    <property type="project" value="UniProtKB-KW"/>
</dbReference>
<evidence type="ECO:0000256" key="1">
    <source>
        <dbReference type="ARBA" id="ARBA00006249"/>
    </source>
</evidence>
<keyword evidence="4 8" id="KW-0732">Signal</keyword>
<dbReference type="Gene3D" id="3.40.50.1820">
    <property type="entry name" value="alpha/beta hydrolase"/>
    <property type="match status" value="1"/>
</dbReference>
<dbReference type="InterPro" id="IPR011118">
    <property type="entry name" value="Tannase/feruloyl_esterase"/>
</dbReference>
<gene>
    <name evidence="9" type="ORF">SAMN05192530_101811</name>
</gene>
<dbReference type="AlphaFoldDB" id="A0A1H0DJG2"/>
<dbReference type="PANTHER" id="PTHR33938">
    <property type="entry name" value="FERULOYL ESTERASE B-RELATED"/>
    <property type="match status" value="1"/>
</dbReference>
<comment type="similarity">
    <text evidence="1">Belongs to the tannase family.</text>
</comment>
<keyword evidence="7" id="KW-1015">Disulfide bond</keyword>
<dbReference type="EMBL" id="FNIT01000001">
    <property type="protein sequence ID" value="SDN70151.1"/>
    <property type="molecule type" value="Genomic_DNA"/>
</dbReference>
<evidence type="ECO:0000256" key="7">
    <source>
        <dbReference type="ARBA" id="ARBA00023157"/>
    </source>
</evidence>
<dbReference type="GO" id="GO:0052689">
    <property type="term" value="F:carboxylic ester hydrolase activity"/>
    <property type="evidence" value="ECO:0007669"/>
    <property type="project" value="UniProtKB-KW"/>
</dbReference>
<accession>A0A1H0DJG2</accession>
<evidence type="ECO:0000256" key="8">
    <source>
        <dbReference type="SAM" id="SignalP"/>
    </source>
</evidence>
<evidence type="ECO:0000313" key="10">
    <source>
        <dbReference type="Proteomes" id="UP000198793"/>
    </source>
</evidence>
<organism evidence="9 10">
    <name type="scientific">Aureimonas jatrophae</name>
    <dbReference type="NCBI Taxonomy" id="1166073"/>
    <lineage>
        <taxon>Bacteria</taxon>
        <taxon>Pseudomonadati</taxon>
        <taxon>Pseudomonadota</taxon>
        <taxon>Alphaproteobacteria</taxon>
        <taxon>Hyphomicrobiales</taxon>
        <taxon>Aurantimonadaceae</taxon>
        <taxon>Aureimonas</taxon>
    </lineage>
</organism>
<dbReference type="STRING" id="1166073.SAMN05192530_101811"/>